<dbReference type="EMBL" id="JADBGF010000001">
    <property type="protein sequence ID" value="MBE1602918.1"/>
    <property type="molecule type" value="Genomic_DNA"/>
</dbReference>
<evidence type="ECO:0000313" key="3">
    <source>
        <dbReference type="Proteomes" id="UP000629287"/>
    </source>
</evidence>
<protein>
    <submittedName>
        <fullName evidence="2">DNA-binding PadR family transcriptional regulator</fullName>
    </submittedName>
</protein>
<dbReference type="Gene3D" id="1.10.10.10">
    <property type="entry name" value="Winged helix-like DNA-binding domain superfamily/Winged helix DNA-binding domain"/>
    <property type="match status" value="1"/>
</dbReference>
<proteinExistence type="predicted"/>
<dbReference type="InterPro" id="IPR036388">
    <property type="entry name" value="WH-like_DNA-bd_sf"/>
</dbReference>
<dbReference type="SUPFAM" id="SSF46785">
    <property type="entry name" value="Winged helix' DNA-binding domain"/>
    <property type="match status" value="1"/>
</dbReference>
<name>A0A8I0TYZ8_9ACTN</name>
<keyword evidence="2" id="KW-0238">DNA-binding</keyword>
<dbReference type="RefSeq" id="WP_199813387.1">
    <property type="nucleotide sequence ID" value="NZ_JADBGF010000001.1"/>
</dbReference>
<dbReference type="InterPro" id="IPR005149">
    <property type="entry name" value="Tscrpt_reg_PadR_N"/>
</dbReference>
<gene>
    <name evidence="2" type="ORF">H4687_009047</name>
</gene>
<comment type="caution">
    <text evidence="2">The sequence shown here is derived from an EMBL/GenBank/DDBJ whole genome shotgun (WGS) entry which is preliminary data.</text>
</comment>
<dbReference type="AlphaFoldDB" id="A0A8I0TYZ8"/>
<dbReference type="Proteomes" id="UP000629287">
    <property type="component" value="Unassembled WGS sequence"/>
</dbReference>
<reference evidence="2 3" key="1">
    <citation type="submission" date="2020-10" db="EMBL/GenBank/DDBJ databases">
        <title>Sequencing the genomes of 1000 actinobacteria strains.</title>
        <authorList>
            <person name="Klenk H.-P."/>
        </authorList>
    </citation>
    <scope>NUCLEOTIDE SEQUENCE [LARGE SCALE GENOMIC DNA]</scope>
    <source>
        <strain evidence="2 3">DSM 41803</strain>
    </source>
</reference>
<sequence length="107" mass="11805">MDVKLTPQTERVLQVFRQDPAAPRYGYELMKAAKLASGTLYPILSRLSDAGLVESEWETSEEGQRPRRYYKLTAEGVRVAHLELARLSFDRVSGGVGRARPAPGGAS</sequence>
<dbReference type="GO" id="GO:0003677">
    <property type="term" value="F:DNA binding"/>
    <property type="evidence" value="ECO:0007669"/>
    <property type="project" value="UniProtKB-KW"/>
</dbReference>
<feature type="domain" description="Transcription regulator PadR N-terminal" evidence="1">
    <location>
        <begin position="22"/>
        <end position="79"/>
    </location>
</feature>
<evidence type="ECO:0000313" key="2">
    <source>
        <dbReference type="EMBL" id="MBE1602918.1"/>
    </source>
</evidence>
<keyword evidence="3" id="KW-1185">Reference proteome</keyword>
<organism evidence="2 3">
    <name type="scientific">Streptomyces stelliscabiei</name>
    <dbReference type="NCBI Taxonomy" id="146820"/>
    <lineage>
        <taxon>Bacteria</taxon>
        <taxon>Bacillati</taxon>
        <taxon>Actinomycetota</taxon>
        <taxon>Actinomycetes</taxon>
        <taxon>Kitasatosporales</taxon>
        <taxon>Streptomycetaceae</taxon>
        <taxon>Streptomyces</taxon>
    </lineage>
</organism>
<dbReference type="Pfam" id="PF03551">
    <property type="entry name" value="PadR"/>
    <property type="match status" value="1"/>
</dbReference>
<dbReference type="InterPro" id="IPR052509">
    <property type="entry name" value="Metal_resp_DNA-bind_regulator"/>
</dbReference>
<dbReference type="PANTHER" id="PTHR33169">
    <property type="entry name" value="PADR-FAMILY TRANSCRIPTIONAL REGULATOR"/>
    <property type="match status" value="1"/>
</dbReference>
<dbReference type="GeneID" id="86833443"/>
<accession>A0A8I0TYZ8</accession>
<evidence type="ECO:0000259" key="1">
    <source>
        <dbReference type="Pfam" id="PF03551"/>
    </source>
</evidence>
<dbReference type="PANTHER" id="PTHR33169:SF14">
    <property type="entry name" value="TRANSCRIPTIONAL REGULATOR RV3488"/>
    <property type="match status" value="1"/>
</dbReference>
<dbReference type="InterPro" id="IPR036390">
    <property type="entry name" value="WH_DNA-bd_sf"/>
</dbReference>